<proteinExistence type="predicted"/>
<evidence type="ECO:0000313" key="1">
    <source>
        <dbReference type="EnsemblPlants" id="AVESA.00010b.r2.3AG0415080.1.CDS"/>
    </source>
</evidence>
<reference evidence="1" key="2">
    <citation type="submission" date="2025-09" db="UniProtKB">
        <authorList>
            <consortium name="EnsemblPlants"/>
        </authorList>
    </citation>
    <scope>IDENTIFICATION</scope>
</reference>
<dbReference type="EnsemblPlants" id="AVESA.00010b.r2.3AG0415080.1">
    <property type="protein sequence ID" value="AVESA.00010b.r2.3AG0415080.1.CDS"/>
    <property type="gene ID" value="AVESA.00010b.r2.3AG0415080"/>
</dbReference>
<keyword evidence="2" id="KW-1185">Reference proteome</keyword>
<sequence>MGCNEAASAYKPNALSRKQLYHPATCSPADQNRLAAAWICRRAVAALSPAVMARTRLVKESSASTPGHPEDRRRPLYFAAFLLLADAALVALIIAFVPYTKIDWDAYMSQVDTFREGERDYTKIEGDTGPLVYPAGFLYVYSAIKFLTAGQVFPAQILFGVLYIVNLGLVLLLYVKSEVLPWWALGLLCLSKRVHSIFVLRLFNDCVAMTLLHAAMVLIVYHKWYLGLIIFSGAVSVKMNVLLFAPSLFLLMLKAMSIKGVFVALLGAAGVQVLLGMPFLLSYPVEYIARAFNLGRVFIHFWSVNFKFVPEKLFVSKELAVTLLFFHLTALMVFAHYKWFKHEGGLLHFMQSRFKDVTSIQELISCKPVLSNLSKEHIVTVMFVGNFIGIVCARSLHYQFYSWYFYSLPFLLWRTQFPTVVRIILFVGVELCWNVYPSTAYSSLLLFFLHICILFGLWSSPAEYPYVGKKDKTNSKKLGKTM</sequence>
<dbReference type="Proteomes" id="UP001732700">
    <property type="component" value="Chromosome 3A"/>
</dbReference>
<evidence type="ECO:0000313" key="2">
    <source>
        <dbReference type="Proteomes" id="UP001732700"/>
    </source>
</evidence>
<organism evidence="1 2">
    <name type="scientific">Avena sativa</name>
    <name type="common">Oat</name>
    <dbReference type="NCBI Taxonomy" id="4498"/>
    <lineage>
        <taxon>Eukaryota</taxon>
        <taxon>Viridiplantae</taxon>
        <taxon>Streptophyta</taxon>
        <taxon>Embryophyta</taxon>
        <taxon>Tracheophyta</taxon>
        <taxon>Spermatophyta</taxon>
        <taxon>Magnoliopsida</taxon>
        <taxon>Liliopsida</taxon>
        <taxon>Poales</taxon>
        <taxon>Poaceae</taxon>
        <taxon>BOP clade</taxon>
        <taxon>Pooideae</taxon>
        <taxon>Poodae</taxon>
        <taxon>Poeae</taxon>
        <taxon>Poeae Chloroplast Group 1 (Aveneae type)</taxon>
        <taxon>Aveninae</taxon>
        <taxon>Avena</taxon>
    </lineage>
</organism>
<protein>
    <submittedName>
        <fullName evidence="1">Uncharacterized protein</fullName>
    </submittedName>
</protein>
<reference evidence="1" key="1">
    <citation type="submission" date="2021-05" db="EMBL/GenBank/DDBJ databases">
        <authorList>
            <person name="Scholz U."/>
            <person name="Mascher M."/>
            <person name="Fiebig A."/>
        </authorList>
    </citation>
    <scope>NUCLEOTIDE SEQUENCE [LARGE SCALE GENOMIC DNA]</scope>
</reference>
<accession>A0ACD5VF90</accession>
<name>A0ACD5VF90_AVESA</name>